<evidence type="ECO:0000256" key="3">
    <source>
        <dbReference type="ARBA" id="ARBA00022540"/>
    </source>
</evidence>
<keyword evidence="5" id="KW-0547">Nucleotide-binding</keyword>
<dbReference type="STRING" id="35570.A0A1I8PQZ4"/>
<dbReference type="Gene3D" id="2.20.25.350">
    <property type="match status" value="1"/>
</dbReference>
<dbReference type="PANTHER" id="PTHR23001:SF7">
    <property type="entry name" value="EUKARYOTIC TRANSLATION INITIATION FACTOR 5"/>
    <property type="match status" value="1"/>
</dbReference>
<dbReference type="GO" id="GO:0001732">
    <property type="term" value="P:formation of cytoplasmic translation initiation complex"/>
    <property type="evidence" value="ECO:0007669"/>
    <property type="project" value="TreeGrafter"/>
</dbReference>
<dbReference type="InterPro" id="IPR045196">
    <property type="entry name" value="IF2/IF5"/>
</dbReference>
<evidence type="ECO:0000256" key="2">
    <source>
        <dbReference type="ARBA" id="ARBA00018059"/>
    </source>
</evidence>
<dbReference type="InterPro" id="IPR016189">
    <property type="entry name" value="Transl_init_fac_IF2/IF5_N"/>
</dbReference>
<dbReference type="AlphaFoldDB" id="A0A1I8PQZ4"/>
<dbReference type="Gene3D" id="1.25.40.180">
    <property type="match status" value="1"/>
</dbReference>
<proteinExistence type="inferred from homology"/>
<feature type="compositionally biased region" description="Acidic residues" evidence="8">
    <location>
        <begin position="403"/>
        <end position="422"/>
    </location>
</feature>
<dbReference type="EnsemblMetazoa" id="SCAU010327-RA">
    <property type="protein sequence ID" value="SCAU010327-PA"/>
    <property type="gene ID" value="SCAU010327"/>
</dbReference>
<evidence type="ECO:0000256" key="1">
    <source>
        <dbReference type="ARBA" id="ARBA00010397"/>
    </source>
</evidence>
<dbReference type="FunFam" id="1.25.40.180:FF:000018">
    <property type="entry name" value="eukaryotic translation initiation factor 5"/>
    <property type="match status" value="1"/>
</dbReference>
<dbReference type="CDD" id="cd11561">
    <property type="entry name" value="W2_eIF5"/>
    <property type="match status" value="1"/>
</dbReference>
<dbReference type="Pfam" id="PF01873">
    <property type="entry name" value="eIF-5_eIF-2B"/>
    <property type="match status" value="1"/>
</dbReference>
<name>A0A1I8PQZ4_STOCA</name>
<dbReference type="Pfam" id="PF02020">
    <property type="entry name" value="W2"/>
    <property type="match status" value="1"/>
</dbReference>
<evidence type="ECO:0000256" key="5">
    <source>
        <dbReference type="ARBA" id="ARBA00022741"/>
    </source>
</evidence>
<dbReference type="OrthoDB" id="10250831at2759"/>
<evidence type="ECO:0000256" key="4">
    <source>
        <dbReference type="ARBA" id="ARBA00022553"/>
    </source>
</evidence>
<keyword evidence="6" id="KW-0648">Protein biosynthesis</keyword>
<dbReference type="GO" id="GO:0003743">
    <property type="term" value="F:translation initiation factor activity"/>
    <property type="evidence" value="ECO:0007669"/>
    <property type="project" value="UniProtKB-KW"/>
</dbReference>
<evidence type="ECO:0000256" key="7">
    <source>
        <dbReference type="ARBA" id="ARBA00023134"/>
    </source>
</evidence>
<dbReference type="SUPFAM" id="SSF48371">
    <property type="entry name" value="ARM repeat"/>
    <property type="match status" value="1"/>
</dbReference>
<sequence>MGTVNVNRNVTDIFYRYKMPRIQAKVEGKGNGIKTVIVNMADVARAIGRPATYPTKYFGCELGAQTQFDHKNERFIVNGSHDAAKLQDLLDGFIRKFVLCPECDNPETDLSVSNRNQTISQSCKACGWHGLLKVNHKVNTFILKNPPTINPAAQGSSLTEGKRSKRVSKKNGENGDVGNNSLNKNSDGESDGGNQATQTENEIRDALQNKTGDEDADEWSVDVSKEAIRARLQDLTDGAKSMTISDDYDKTEKERIDIFYEIVKKKLNEGKLDTVAEHKELLIEAERLDIVHKAPLVLAELLFTDNLTQDVRKHRVLLLRFTHNNPKAQRYLIGGIEQVIALHKDKLVPKVAGVLKLFYDSDVLEEKVILDWSQKVSKKYVSKEVATEIHEKAKPFIQWLKEAEEEDSSEEEDDEDSEVEIEYNDRARVEPLKAVTQVTKKVIEEDDDGEEIDIDDI</sequence>
<keyword evidence="4" id="KW-0597">Phosphoprotein</keyword>
<dbReference type="InterPro" id="IPR003307">
    <property type="entry name" value="W2_domain"/>
</dbReference>
<gene>
    <name evidence="10" type="primary">106085183</name>
</gene>
<feature type="domain" description="W2" evidence="9">
    <location>
        <begin position="249"/>
        <end position="410"/>
    </location>
</feature>
<dbReference type="PANTHER" id="PTHR23001">
    <property type="entry name" value="EUKARYOTIC TRANSLATION INITIATION FACTOR"/>
    <property type="match status" value="1"/>
</dbReference>
<evidence type="ECO:0000313" key="11">
    <source>
        <dbReference type="Proteomes" id="UP000095300"/>
    </source>
</evidence>
<dbReference type="InterPro" id="IPR016190">
    <property type="entry name" value="Transl_init_fac_IF2/IF5_Zn-bd"/>
</dbReference>
<dbReference type="Proteomes" id="UP000095300">
    <property type="component" value="Unassembled WGS sequence"/>
</dbReference>
<dbReference type="FunFam" id="3.30.30.170:FF:000002">
    <property type="entry name" value="Eukaryotic translation initiation factor 5"/>
    <property type="match status" value="1"/>
</dbReference>
<accession>A0A1I8PQZ4</accession>
<feature type="region of interest" description="Disordered" evidence="8">
    <location>
        <begin position="144"/>
        <end position="198"/>
    </location>
</feature>
<dbReference type="FunFam" id="2.20.25.350:FF:000001">
    <property type="entry name" value="Eukaryotic translation initiation factor 5"/>
    <property type="match status" value="1"/>
</dbReference>
<dbReference type="InterPro" id="IPR016024">
    <property type="entry name" value="ARM-type_fold"/>
</dbReference>
<dbReference type="InterPro" id="IPR002735">
    <property type="entry name" value="Transl_init_fac_IF2/IF5_dom"/>
</dbReference>
<dbReference type="KEGG" id="scac:106085183"/>
<protein>
    <recommendedName>
        <fullName evidence="2">Eukaryotic translation initiation factor 5</fullName>
    </recommendedName>
</protein>
<dbReference type="GO" id="GO:0071074">
    <property type="term" value="F:eukaryotic initiation factor eIF2 binding"/>
    <property type="evidence" value="ECO:0007669"/>
    <property type="project" value="TreeGrafter"/>
</dbReference>
<dbReference type="SUPFAM" id="SSF100966">
    <property type="entry name" value="Translation initiation factor 2 beta, aIF2beta, N-terminal domain"/>
    <property type="match status" value="1"/>
</dbReference>
<dbReference type="GO" id="GO:0005092">
    <property type="term" value="F:GDP-dissociation inhibitor activity"/>
    <property type="evidence" value="ECO:0007669"/>
    <property type="project" value="TreeGrafter"/>
</dbReference>
<comment type="similarity">
    <text evidence="1">Belongs to the eIF-2-beta/eIF-5 family.</text>
</comment>
<dbReference type="GO" id="GO:0005829">
    <property type="term" value="C:cytosol"/>
    <property type="evidence" value="ECO:0007669"/>
    <property type="project" value="TreeGrafter"/>
</dbReference>
<evidence type="ECO:0000256" key="8">
    <source>
        <dbReference type="SAM" id="MobiDB-lite"/>
    </source>
</evidence>
<keyword evidence="3" id="KW-0396">Initiation factor</keyword>
<keyword evidence="11" id="KW-1185">Reference proteome</keyword>
<organism evidence="10 11">
    <name type="scientific">Stomoxys calcitrans</name>
    <name type="common">Stable fly</name>
    <name type="synonym">Conops calcitrans</name>
    <dbReference type="NCBI Taxonomy" id="35570"/>
    <lineage>
        <taxon>Eukaryota</taxon>
        <taxon>Metazoa</taxon>
        <taxon>Ecdysozoa</taxon>
        <taxon>Arthropoda</taxon>
        <taxon>Hexapoda</taxon>
        <taxon>Insecta</taxon>
        <taxon>Pterygota</taxon>
        <taxon>Neoptera</taxon>
        <taxon>Endopterygota</taxon>
        <taxon>Diptera</taxon>
        <taxon>Brachycera</taxon>
        <taxon>Muscomorpha</taxon>
        <taxon>Muscoidea</taxon>
        <taxon>Muscidae</taxon>
        <taxon>Stomoxys</taxon>
    </lineage>
</organism>
<dbReference type="VEuPathDB" id="VectorBase:SCAU010327"/>
<dbReference type="Gene3D" id="3.30.30.170">
    <property type="match status" value="1"/>
</dbReference>
<evidence type="ECO:0000313" key="10">
    <source>
        <dbReference type="EnsemblMetazoa" id="SCAU010327-PA"/>
    </source>
</evidence>
<feature type="region of interest" description="Disordered" evidence="8">
    <location>
        <begin position="403"/>
        <end position="424"/>
    </location>
</feature>
<evidence type="ECO:0000256" key="6">
    <source>
        <dbReference type="ARBA" id="ARBA00022917"/>
    </source>
</evidence>
<dbReference type="GO" id="GO:0005525">
    <property type="term" value="F:GTP binding"/>
    <property type="evidence" value="ECO:0007669"/>
    <property type="project" value="UniProtKB-KW"/>
</dbReference>
<dbReference type="PROSITE" id="PS51363">
    <property type="entry name" value="W2"/>
    <property type="match status" value="1"/>
</dbReference>
<dbReference type="SUPFAM" id="SSF75689">
    <property type="entry name" value="Zinc-binding domain of translation initiation factor 2 beta"/>
    <property type="match status" value="1"/>
</dbReference>
<evidence type="ECO:0000259" key="9">
    <source>
        <dbReference type="PROSITE" id="PS51363"/>
    </source>
</evidence>
<reference evidence="10" key="1">
    <citation type="submission" date="2020-05" db="UniProtKB">
        <authorList>
            <consortium name="EnsemblMetazoa"/>
        </authorList>
    </citation>
    <scope>IDENTIFICATION</scope>
    <source>
        <strain evidence="10">USDA</strain>
    </source>
</reference>
<keyword evidence="7" id="KW-0342">GTP-binding</keyword>
<dbReference type="SMART" id="SM00653">
    <property type="entry name" value="eIF2B_5"/>
    <property type="match status" value="1"/>
</dbReference>
<dbReference type="SMART" id="SM00515">
    <property type="entry name" value="eIF5C"/>
    <property type="match status" value="1"/>
</dbReference>